<dbReference type="GO" id="GO:0016887">
    <property type="term" value="F:ATP hydrolysis activity"/>
    <property type="evidence" value="ECO:0007669"/>
    <property type="project" value="InterPro"/>
</dbReference>
<keyword evidence="2" id="KW-0813">Transport</keyword>
<protein>
    <submittedName>
        <fullName evidence="6">ABC transporter</fullName>
    </submittedName>
</protein>
<proteinExistence type="inferred from homology"/>
<dbReference type="InterPro" id="IPR027417">
    <property type="entry name" value="P-loop_NTPase"/>
</dbReference>
<keyword evidence="7" id="KW-1185">Reference proteome</keyword>
<evidence type="ECO:0000313" key="6">
    <source>
        <dbReference type="EMBL" id="KPL74750.1"/>
    </source>
</evidence>
<dbReference type="InterPro" id="IPR003439">
    <property type="entry name" value="ABC_transporter-like_ATP-bd"/>
</dbReference>
<dbReference type="OrthoDB" id="9806726at2"/>
<dbReference type="PANTHER" id="PTHR42734:SF5">
    <property type="entry name" value="IRON TRANSPORT SYSTEM ATP-BINDING PROTEIN HI_0361-RELATED"/>
    <property type="match status" value="1"/>
</dbReference>
<evidence type="ECO:0000259" key="5">
    <source>
        <dbReference type="PROSITE" id="PS50893"/>
    </source>
</evidence>
<dbReference type="InterPro" id="IPR017871">
    <property type="entry name" value="ABC_transporter-like_CS"/>
</dbReference>
<dbReference type="PANTHER" id="PTHR42734">
    <property type="entry name" value="METAL TRANSPORT SYSTEM ATP-BINDING PROTEIN TM_0124-RELATED"/>
    <property type="match status" value="1"/>
</dbReference>
<dbReference type="Gene3D" id="3.40.50.300">
    <property type="entry name" value="P-loop containing nucleotide triphosphate hydrolases"/>
    <property type="match status" value="1"/>
</dbReference>
<feature type="domain" description="ABC transporter" evidence="5">
    <location>
        <begin position="18"/>
        <end position="249"/>
    </location>
</feature>
<dbReference type="EMBL" id="LGCK01000002">
    <property type="protein sequence ID" value="KPL74750.1"/>
    <property type="molecule type" value="Genomic_DNA"/>
</dbReference>
<dbReference type="Proteomes" id="UP000050430">
    <property type="component" value="Unassembled WGS sequence"/>
</dbReference>
<evidence type="ECO:0000256" key="1">
    <source>
        <dbReference type="ARBA" id="ARBA00005417"/>
    </source>
</evidence>
<sequence length="273" mass="30319">MGNQELKEGIFSEIPARIDISDVSVIYNNRPALDHVSLSVPHGLQVAVVGPNGAGKSTLFKLLVGLIHPDTGTIQIHSQPLGDDAYCVAYVPQREEVDLRFPVTVQEVIMMGRYRHYGLIRKPSQNDREIVRIAMKRLGIQKLANSSLNELSGGQLQRVFLARAIAQEPHILLMDEPFNGVDLSTQEATFELLDELKKQQVTVMVSTHDLNMAATRFEAIVLLRHRLIAYGKPAEVMKREHLAAAFGEQLFMLDGAALVDHCCPPDSTEVNHL</sequence>
<dbReference type="InterPro" id="IPR050153">
    <property type="entry name" value="Metal_Ion_Import_ABC"/>
</dbReference>
<dbReference type="CDD" id="cd03235">
    <property type="entry name" value="ABC_Metallic_Cations"/>
    <property type="match status" value="1"/>
</dbReference>
<evidence type="ECO:0000256" key="2">
    <source>
        <dbReference type="ARBA" id="ARBA00022448"/>
    </source>
</evidence>
<dbReference type="GO" id="GO:0005524">
    <property type="term" value="F:ATP binding"/>
    <property type="evidence" value="ECO:0007669"/>
    <property type="project" value="UniProtKB-KW"/>
</dbReference>
<gene>
    <name evidence="6" type="ORF">ADM99_01350</name>
</gene>
<dbReference type="STRING" id="229920.ADM99_01350"/>
<keyword evidence="4" id="KW-0067">ATP-binding</keyword>
<dbReference type="RefSeq" id="WP_062423235.1">
    <property type="nucleotide sequence ID" value="NZ_BBYA01000014.1"/>
</dbReference>
<dbReference type="SMART" id="SM00382">
    <property type="entry name" value="AAA"/>
    <property type="match status" value="1"/>
</dbReference>
<comment type="caution">
    <text evidence="6">The sequence shown here is derived from an EMBL/GenBank/DDBJ whole genome shotgun (WGS) entry which is preliminary data.</text>
</comment>
<keyword evidence="3" id="KW-0547">Nucleotide-binding</keyword>
<dbReference type="AlphaFoldDB" id="A0A0P6X5W1"/>
<dbReference type="PROSITE" id="PS50893">
    <property type="entry name" value="ABC_TRANSPORTER_2"/>
    <property type="match status" value="1"/>
</dbReference>
<dbReference type="FunFam" id="3.40.50.300:FF:000134">
    <property type="entry name" value="Iron-enterobactin ABC transporter ATP-binding protein"/>
    <property type="match status" value="1"/>
</dbReference>
<name>A0A0P6X5W1_9CHLR</name>
<organism evidence="6 7">
    <name type="scientific">Leptolinea tardivitalis</name>
    <dbReference type="NCBI Taxonomy" id="229920"/>
    <lineage>
        <taxon>Bacteria</taxon>
        <taxon>Bacillati</taxon>
        <taxon>Chloroflexota</taxon>
        <taxon>Anaerolineae</taxon>
        <taxon>Anaerolineales</taxon>
        <taxon>Anaerolineaceae</taxon>
        <taxon>Leptolinea</taxon>
    </lineage>
</organism>
<comment type="similarity">
    <text evidence="1">Belongs to the ABC transporter superfamily.</text>
</comment>
<dbReference type="PROSITE" id="PS00211">
    <property type="entry name" value="ABC_TRANSPORTER_1"/>
    <property type="match status" value="1"/>
</dbReference>
<dbReference type="InterPro" id="IPR003593">
    <property type="entry name" value="AAA+_ATPase"/>
</dbReference>
<dbReference type="Pfam" id="PF00005">
    <property type="entry name" value="ABC_tran"/>
    <property type="match status" value="1"/>
</dbReference>
<evidence type="ECO:0000256" key="4">
    <source>
        <dbReference type="ARBA" id="ARBA00022840"/>
    </source>
</evidence>
<dbReference type="SUPFAM" id="SSF52540">
    <property type="entry name" value="P-loop containing nucleoside triphosphate hydrolases"/>
    <property type="match status" value="1"/>
</dbReference>
<evidence type="ECO:0000256" key="3">
    <source>
        <dbReference type="ARBA" id="ARBA00022741"/>
    </source>
</evidence>
<accession>A0A0P6X5W1</accession>
<reference evidence="6 7" key="1">
    <citation type="submission" date="2015-07" db="EMBL/GenBank/DDBJ databases">
        <title>Genome sequence of Leptolinea tardivitalis DSM 16556.</title>
        <authorList>
            <person name="Hemp J."/>
            <person name="Ward L.M."/>
            <person name="Pace L.A."/>
            <person name="Fischer W.W."/>
        </authorList>
    </citation>
    <scope>NUCLEOTIDE SEQUENCE [LARGE SCALE GENOMIC DNA]</scope>
    <source>
        <strain evidence="6 7">YMTK-2</strain>
    </source>
</reference>
<evidence type="ECO:0000313" key="7">
    <source>
        <dbReference type="Proteomes" id="UP000050430"/>
    </source>
</evidence>